<keyword evidence="3" id="KW-1133">Transmembrane helix</keyword>
<feature type="transmembrane region" description="Helical" evidence="3">
    <location>
        <begin position="122"/>
        <end position="143"/>
    </location>
</feature>
<feature type="coiled-coil region" evidence="1">
    <location>
        <begin position="212"/>
        <end position="279"/>
    </location>
</feature>
<feature type="transmembrane region" description="Helical" evidence="3">
    <location>
        <begin position="83"/>
        <end position="101"/>
    </location>
</feature>
<evidence type="ECO:0000256" key="2">
    <source>
        <dbReference type="SAM" id="MobiDB-lite"/>
    </source>
</evidence>
<evidence type="ECO:0000256" key="3">
    <source>
        <dbReference type="SAM" id="Phobius"/>
    </source>
</evidence>
<feature type="region of interest" description="Disordered" evidence="2">
    <location>
        <begin position="399"/>
        <end position="441"/>
    </location>
</feature>
<accession>A0A7X8SKG5</accession>
<gene>
    <name evidence="4" type="ORF">HGP29_11745</name>
</gene>
<reference evidence="4 5" key="1">
    <citation type="submission" date="2020-04" db="EMBL/GenBank/DDBJ databases">
        <title>Flammeovirga sp. SR4, a novel species isolated from seawater.</title>
        <authorList>
            <person name="Wang X."/>
        </authorList>
    </citation>
    <scope>NUCLEOTIDE SEQUENCE [LARGE SCALE GENOMIC DNA]</scope>
    <source>
        <strain evidence="4 5">SR4</strain>
    </source>
</reference>
<sequence length="441" mass="48876">MEYLNFFTLSHCVVFACLFLIIGFKKEGFSVDSDPFKVHVQKSALFGGFIVVLFSLMLLLNYIQPAFIEHSKHPKEEDPGKYASLYISYAITLVATFVPLITKCLKEKKEDKNKGFLPYNSIGLIAIVLGSTGLISTLIFFFSGEITYVDSYVSYLSHFIPAVAGLVAILGETFYSEKNISKLTDLGKVLGVVLFIGFSLSSFNASMADKQSQQLNKRIEDAHKDLDDIIKKSSGLDASLTRLTDVINNSNIIQFEDKVDALKNTLAGLSKNISALDTKVKKLPKKDVVEKVMTKVTAIEALEKDLLAKVDQLPSDEDINAINTHLTTLEEKDAHLETQINKIPTSIQKINEEVAKLDQTIQSIKEGMLDKEDINRRLDELDASYKTLSELIEKMPTEISKDIAKQKTLKETKEDPSKPTGDLAETGNGNTDKSLSKNDGG</sequence>
<evidence type="ECO:0000256" key="1">
    <source>
        <dbReference type="SAM" id="Coils"/>
    </source>
</evidence>
<keyword evidence="5" id="KW-1185">Reference proteome</keyword>
<organism evidence="4 5">
    <name type="scientific">Flammeovirga agarivorans</name>
    <dbReference type="NCBI Taxonomy" id="2726742"/>
    <lineage>
        <taxon>Bacteria</taxon>
        <taxon>Pseudomonadati</taxon>
        <taxon>Bacteroidota</taxon>
        <taxon>Cytophagia</taxon>
        <taxon>Cytophagales</taxon>
        <taxon>Flammeovirgaceae</taxon>
        <taxon>Flammeovirga</taxon>
    </lineage>
</organism>
<keyword evidence="3" id="KW-0472">Membrane</keyword>
<comment type="caution">
    <text evidence="4">The sequence shown here is derived from an EMBL/GenBank/DDBJ whole genome shotgun (WGS) entry which is preliminary data.</text>
</comment>
<keyword evidence="3" id="KW-0812">Transmembrane</keyword>
<evidence type="ECO:0000313" key="5">
    <source>
        <dbReference type="Proteomes" id="UP000585050"/>
    </source>
</evidence>
<name>A0A7X8SKG5_9BACT</name>
<dbReference type="Gene3D" id="1.10.287.1490">
    <property type="match status" value="1"/>
</dbReference>
<keyword evidence="1" id="KW-0175">Coiled coil</keyword>
<dbReference type="Proteomes" id="UP000585050">
    <property type="component" value="Unassembled WGS sequence"/>
</dbReference>
<feature type="compositionally biased region" description="Basic and acidic residues" evidence="2">
    <location>
        <begin position="399"/>
        <end position="417"/>
    </location>
</feature>
<evidence type="ECO:0000313" key="4">
    <source>
        <dbReference type="EMBL" id="NLR91886.1"/>
    </source>
</evidence>
<dbReference type="RefSeq" id="WP_168882598.1">
    <property type="nucleotide sequence ID" value="NZ_JABAIL010000003.1"/>
</dbReference>
<feature type="coiled-coil region" evidence="1">
    <location>
        <begin position="347"/>
        <end position="391"/>
    </location>
</feature>
<feature type="transmembrane region" description="Helical" evidence="3">
    <location>
        <begin position="155"/>
        <end position="175"/>
    </location>
</feature>
<dbReference type="AlphaFoldDB" id="A0A7X8SKG5"/>
<dbReference type="EMBL" id="JABAIL010000003">
    <property type="protein sequence ID" value="NLR91886.1"/>
    <property type="molecule type" value="Genomic_DNA"/>
</dbReference>
<feature type="transmembrane region" description="Helical" evidence="3">
    <location>
        <begin position="44"/>
        <end position="63"/>
    </location>
</feature>
<feature type="transmembrane region" description="Helical" evidence="3">
    <location>
        <begin position="187"/>
        <end position="207"/>
    </location>
</feature>
<feature type="transmembrane region" description="Helical" evidence="3">
    <location>
        <begin position="6"/>
        <end position="24"/>
    </location>
</feature>
<proteinExistence type="predicted"/>
<protein>
    <submittedName>
        <fullName evidence="4">Uncharacterized protein</fullName>
    </submittedName>
</protein>